<dbReference type="EMBL" id="CAUI01000005">
    <property type="protein sequence ID" value="CCU78617.1"/>
    <property type="molecule type" value="Genomic_DNA"/>
</dbReference>
<evidence type="ECO:0000256" key="5">
    <source>
        <dbReference type="ARBA" id="ARBA00023136"/>
    </source>
</evidence>
<dbReference type="RefSeq" id="WP_005487967.1">
    <property type="nucleotide sequence ID" value="NZ_CAUI01000005.1"/>
</dbReference>
<dbReference type="eggNOG" id="COG0330">
    <property type="taxonomic scope" value="Bacteria"/>
</dbReference>
<dbReference type="Proteomes" id="UP000012063">
    <property type="component" value="Unassembled WGS sequence"/>
</dbReference>
<evidence type="ECO:0000313" key="8">
    <source>
        <dbReference type="EMBL" id="CCU78617.1"/>
    </source>
</evidence>
<comment type="similarity">
    <text evidence="2 6">Belongs to the band 7/mec-2 family. HflC subfamily.</text>
</comment>
<dbReference type="Pfam" id="PF01145">
    <property type="entry name" value="Band_7"/>
    <property type="match status" value="1"/>
</dbReference>
<evidence type="ECO:0000256" key="2">
    <source>
        <dbReference type="ARBA" id="ARBA00007862"/>
    </source>
</evidence>
<feature type="domain" description="Band 7" evidence="7">
    <location>
        <begin position="20"/>
        <end position="183"/>
    </location>
</feature>
<dbReference type="InParanoid" id="M5ECJ4"/>
<dbReference type="PIRSF" id="PIRSF005651">
    <property type="entry name" value="HflC"/>
    <property type="match status" value="1"/>
</dbReference>
<dbReference type="SMART" id="SM00244">
    <property type="entry name" value="PHB"/>
    <property type="match status" value="1"/>
</dbReference>
<dbReference type="InterPro" id="IPR036013">
    <property type="entry name" value="Band_7/SPFH_dom_sf"/>
</dbReference>
<keyword evidence="9" id="KW-1185">Reference proteome</keyword>
<comment type="caution">
    <text evidence="8">The sequence shown here is derived from an EMBL/GenBank/DDBJ whole genome shotgun (WGS) entry which is preliminary data.</text>
</comment>
<dbReference type="OrthoDB" id="9809197at2"/>
<proteinExistence type="inferred from homology"/>
<reference evidence="9" key="1">
    <citation type="journal article" date="2013" name="Genome Announc.">
        <title>Genome Sequence of Halanaerobium saccharolyticum subsp. saccharolyticum Strain DSM 6643T, a Halophilic Hydrogen-Producing Bacterium.</title>
        <authorList>
            <person name="Kivisto A."/>
            <person name="Larjo A."/>
            <person name="Ciranna A."/>
            <person name="Santala V."/>
            <person name="Roos C."/>
            <person name="Karp M."/>
        </authorList>
    </citation>
    <scope>NUCLEOTIDE SEQUENCE [LARGE SCALE GENOMIC DNA]</scope>
    <source>
        <strain evidence="9">DSM 6643</strain>
    </source>
</reference>
<dbReference type="InterPro" id="IPR010200">
    <property type="entry name" value="HflC"/>
</dbReference>
<dbReference type="Gene3D" id="3.30.479.30">
    <property type="entry name" value="Band 7 domain"/>
    <property type="match status" value="1"/>
</dbReference>
<dbReference type="CDD" id="cd03405">
    <property type="entry name" value="SPFH_HflC"/>
    <property type="match status" value="1"/>
</dbReference>
<comment type="function">
    <text evidence="6">HflC and HflK could regulate a protease.</text>
</comment>
<dbReference type="AlphaFoldDB" id="M5ECJ4"/>
<evidence type="ECO:0000256" key="6">
    <source>
        <dbReference type="PIRNR" id="PIRNR005651"/>
    </source>
</evidence>
<keyword evidence="3" id="KW-0812">Transmembrane</keyword>
<dbReference type="SUPFAM" id="SSF117892">
    <property type="entry name" value="Band 7/SPFH domain"/>
    <property type="match status" value="1"/>
</dbReference>
<gene>
    <name evidence="8" type="ORF">HSACCH_00761</name>
</gene>
<dbReference type="PANTHER" id="PTHR42911:SF1">
    <property type="entry name" value="MODULATOR OF FTSH PROTEASE HFLC"/>
    <property type="match status" value="1"/>
</dbReference>
<keyword evidence="4" id="KW-1133">Transmembrane helix</keyword>
<dbReference type="STRING" id="1293054.HSACCH_00761"/>
<dbReference type="InterPro" id="IPR001107">
    <property type="entry name" value="Band_7"/>
</dbReference>
<comment type="subcellular location">
    <subcellularLocation>
        <location evidence="1">Membrane</location>
    </subcellularLocation>
</comment>
<protein>
    <recommendedName>
        <fullName evidence="6">Protein HflC</fullName>
    </recommendedName>
</protein>
<evidence type="ECO:0000256" key="4">
    <source>
        <dbReference type="ARBA" id="ARBA00022989"/>
    </source>
</evidence>
<dbReference type="NCBIfam" id="TIGR01932">
    <property type="entry name" value="hflC"/>
    <property type="match status" value="1"/>
</dbReference>
<dbReference type="GO" id="GO:0016020">
    <property type="term" value="C:membrane"/>
    <property type="evidence" value="ECO:0007669"/>
    <property type="project" value="UniProtKB-SubCell"/>
</dbReference>
<name>M5ECJ4_9FIRM</name>
<evidence type="ECO:0000256" key="1">
    <source>
        <dbReference type="ARBA" id="ARBA00004370"/>
    </source>
</evidence>
<evidence type="ECO:0000259" key="7">
    <source>
        <dbReference type="SMART" id="SM00244"/>
    </source>
</evidence>
<evidence type="ECO:0000256" key="3">
    <source>
        <dbReference type="ARBA" id="ARBA00022692"/>
    </source>
</evidence>
<organism evidence="8 9">
    <name type="scientific">Halanaerobium saccharolyticum subsp. saccharolyticum DSM 6643</name>
    <dbReference type="NCBI Taxonomy" id="1293054"/>
    <lineage>
        <taxon>Bacteria</taxon>
        <taxon>Bacillati</taxon>
        <taxon>Bacillota</taxon>
        <taxon>Clostridia</taxon>
        <taxon>Halanaerobiales</taxon>
        <taxon>Halanaerobiaceae</taxon>
        <taxon>Halanaerobium</taxon>
    </lineage>
</organism>
<dbReference type="PANTHER" id="PTHR42911">
    <property type="entry name" value="MODULATOR OF FTSH PROTEASE HFLC"/>
    <property type="match status" value="1"/>
</dbReference>
<accession>M5ECJ4</accession>
<evidence type="ECO:0000313" key="9">
    <source>
        <dbReference type="Proteomes" id="UP000012063"/>
    </source>
</evidence>
<sequence length="287" mass="33431">MKKLLTFLMVILVIVMAYNFFTFTVDETKTAVVKQFGEVVKISKEPGLHFKMPFVQNVIYLEDRILSYDIEPRKLITSDKKHLLVNNYALWKIDDPLKFVQSMSGQRTLAQTRIDDIVYSNLRNKLASETFDNIVSEKRITYLNSITEKSRKQLKDYGIHLIDVKIKRADLPEANEEAVYERMSSERKQRAKQIRAQGQRESEIIKAEADKESEIIGAQAEKKAQELRGQGDAQALKVYSDVYSQDTEFYQFWRSLQSYKNSLKERTTIILSEDMKYLKYLNPANAN</sequence>
<keyword evidence="5" id="KW-0472">Membrane</keyword>